<dbReference type="RefSeq" id="WP_311503887.1">
    <property type="nucleotide sequence ID" value="NZ_JAVRHK010000009.1"/>
</dbReference>
<evidence type="ECO:0000313" key="3">
    <source>
        <dbReference type="Proteomes" id="UP001262582"/>
    </source>
</evidence>
<feature type="chain" id="PRO_5047336925" description="PepSY domain-containing protein" evidence="1">
    <location>
        <begin position="22"/>
        <end position="113"/>
    </location>
</feature>
<dbReference type="Gene3D" id="3.10.450.360">
    <property type="match status" value="1"/>
</dbReference>
<gene>
    <name evidence="2" type="ORF">RM539_13230</name>
</gene>
<name>A0ABU3D7P2_9FLAO</name>
<keyword evidence="3" id="KW-1185">Reference proteome</keyword>
<evidence type="ECO:0008006" key="4">
    <source>
        <dbReference type="Google" id="ProtNLM"/>
    </source>
</evidence>
<dbReference type="EMBL" id="JAVRHK010000009">
    <property type="protein sequence ID" value="MDT0677543.1"/>
    <property type="molecule type" value="Genomic_DNA"/>
</dbReference>
<feature type="signal peptide" evidence="1">
    <location>
        <begin position="1"/>
        <end position="21"/>
    </location>
</feature>
<organism evidence="2 3">
    <name type="scientific">Autumnicola musiva</name>
    <dbReference type="NCBI Taxonomy" id="3075589"/>
    <lineage>
        <taxon>Bacteria</taxon>
        <taxon>Pseudomonadati</taxon>
        <taxon>Bacteroidota</taxon>
        <taxon>Flavobacteriia</taxon>
        <taxon>Flavobacteriales</taxon>
        <taxon>Flavobacteriaceae</taxon>
        <taxon>Autumnicola</taxon>
    </lineage>
</organism>
<evidence type="ECO:0000313" key="2">
    <source>
        <dbReference type="EMBL" id="MDT0677543.1"/>
    </source>
</evidence>
<accession>A0ABU3D7P2</accession>
<dbReference type="SUPFAM" id="SSF160574">
    <property type="entry name" value="BT0923-like"/>
    <property type="match status" value="1"/>
</dbReference>
<keyword evidence="1" id="KW-0732">Signal</keyword>
<evidence type="ECO:0000256" key="1">
    <source>
        <dbReference type="SAM" id="SignalP"/>
    </source>
</evidence>
<proteinExistence type="predicted"/>
<protein>
    <recommendedName>
        <fullName evidence="4">PepSY domain-containing protein</fullName>
    </recommendedName>
</protein>
<sequence length="113" mass="12419">MKKLVLTFAAVGLMFTTTTQAQAVAGAESQISTEVVAGDEFEKIEVSALPSAVTTAIETDYAEATIQEAWVKEKEDKKVYKIKLTVNGEEKKVYADAEGNWIDVKEKKEDKNS</sequence>
<comment type="caution">
    <text evidence="2">The sequence shown here is derived from an EMBL/GenBank/DDBJ whole genome shotgun (WGS) entry which is preliminary data.</text>
</comment>
<reference evidence="2 3" key="1">
    <citation type="submission" date="2023-09" db="EMBL/GenBank/DDBJ databases">
        <authorList>
            <person name="Rey-Velasco X."/>
        </authorList>
    </citation>
    <scope>NUCLEOTIDE SEQUENCE [LARGE SCALE GENOMIC DNA]</scope>
    <source>
        <strain evidence="2 3">F117</strain>
    </source>
</reference>
<dbReference type="Proteomes" id="UP001262582">
    <property type="component" value="Unassembled WGS sequence"/>
</dbReference>